<dbReference type="GO" id="GO:0009279">
    <property type="term" value="C:cell outer membrane"/>
    <property type="evidence" value="ECO:0007669"/>
    <property type="project" value="UniProtKB-SubCell"/>
</dbReference>
<keyword evidence="2 3" id="KW-0732">Signal</keyword>
<organism evidence="5 6">
    <name type="scientific">Massilia cellulosiltytica</name>
    <dbReference type="NCBI Taxonomy" id="2683234"/>
    <lineage>
        <taxon>Bacteria</taxon>
        <taxon>Pseudomonadati</taxon>
        <taxon>Pseudomonadota</taxon>
        <taxon>Betaproteobacteria</taxon>
        <taxon>Burkholderiales</taxon>
        <taxon>Oxalobacteraceae</taxon>
        <taxon>Telluria group</taxon>
        <taxon>Massilia</taxon>
    </lineage>
</organism>
<keyword evidence="6" id="KW-1185">Reference proteome</keyword>
<dbReference type="RefSeq" id="WP_056123763.1">
    <property type="nucleotide sequence ID" value="NZ_WSES01000014.1"/>
</dbReference>
<feature type="domain" description="Outer membrane protein beta-barrel" evidence="4">
    <location>
        <begin position="7"/>
        <end position="172"/>
    </location>
</feature>
<reference evidence="5 6" key="1">
    <citation type="submission" date="2019-12" db="EMBL/GenBank/DDBJ databases">
        <authorList>
            <person name="Li C."/>
            <person name="Zhao J."/>
        </authorList>
    </citation>
    <scope>NUCLEOTIDE SEQUENCE [LARGE SCALE GENOMIC DNA]</scope>
    <source>
        <strain evidence="5 6">NEAU-DD11</strain>
    </source>
</reference>
<evidence type="ECO:0000259" key="4">
    <source>
        <dbReference type="Pfam" id="PF13505"/>
    </source>
</evidence>
<dbReference type="InterPro" id="IPR027385">
    <property type="entry name" value="Beta-barrel_OMP"/>
</dbReference>
<dbReference type="AlphaFoldDB" id="A0A7X3G647"/>
<dbReference type="Proteomes" id="UP000443353">
    <property type="component" value="Unassembled WGS sequence"/>
</dbReference>
<evidence type="ECO:0000256" key="2">
    <source>
        <dbReference type="ARBA" id="ARBA00022729"/>
    </source>
</evidence>
<dbReference type="InterPro" id="IPR011250">
    <property type="entry name" value="OMP/PagP_B-barrel"/>
</dbReference>
<evidence type="ECO:0000313" key="5">
    <source>
        <dbReference type="EMBL" id="MVW64365.1"/>
    </source>
</evidence>
<protein>
    <submittedName>
        <fullName evidence="5">Outer membrane beta-barrel protein</fullName>
    </submittedName>
</protein>
<accession>A0A7X3G647</accession>
<evidence type="ECO:0000256" key="1">
    <source>
        <dbReference type="ARBA" id="ARBA00004442"/>
    </source>
</evidence>
<evidence type="ECO:0000256" key="3">
    <source>
        <dbReference type="SAM" id="SignalP"/>
    </source>
</evidence>
<name>A0A7X3G647_9BURK</name>
<gene>
    <name evidence="5" type="ORF">GPY61_31030</name>
</gene>
<feature type="chain" id="PRO_5031206014" evidence="3">
    <location>
        <begin position="21"/>
        <end position="172"/>
    </location>
</feature>
<feature type="signal peptide" evidence="3">
    <location>
        <begin position="1"/>
        <end position="20"/>
    </location>
</feature>
<dbReference type="Gene3D" id="2.40.160.20">
    <property type="match status" value="1"/>
</dbReference>
<sequence>MKKLLLALIATSAVAGVAQAQTTTPHAYVGIGAATADNKSTDDYHTNAKIYGGYEFDQNWGVEAGYTNFDKQDTSLGNVKGSGTYVAGKYSMPLGERFTGYGKLGVSYNERKYSSSTLGQVNSYDTGLYGGVGVEYKLNQNLALNAEYERYGKDKAFGAKADVYTVGLKYGF</sequence>
<dbReference type="SUPFAM" id="SSF56925">
    <property type="entry name" value="OMPA-like"/>
    <property type="match status" value="1"/>
</dbReference>
<evidence type="ECO:0000313" key="6">
    <source>
        <dbReference type="Proteomes" id="UP000443353"/>
    </source>
</evidence>
<comment type="subcellular location">
    <subcellularLocation>
        <location evidence="1">Cell outer membrane</location>
    </subcellularLocation>
</comment>
<comment type="caution">
    <text evidence="5">The sequence shown here is derived from an EMBL/GenBank/DDBJ whole genome shotgun (WGS) entry which is preliminary data.</text>
</comment>
<dbReference type="EMBL" id="WSES01000014">
    <property type="protein sequence ID" value="MVW64365.1"/>
    <property type="molecule type" value="Genomic_DNA"/>
</dbReference>
<proteinExistence type="predicted"/>
<dbReference type="Pfam" id="PF13505">
    <property type="entry name" value="OMP_b-brl"/>
    <property type="match status" value="1"/>
</dbReference>